<keyword evidence="4" id="KW-1185">Reference proteome</keyword>
<dbReference type="PANTHER" id="PTHR43084:SF1">
    <property type="entry name" value="PERSULFIDE DIOXYGENASE ETHE1, MITOCHONDRIAL"/>
    <property type="match status" value="1"/>
</dbReference>
<protein>
    <submittedName>
        <fullName evidence="3">MBL fold metallo-hydrolase</fullName>
    </submittedName>
</protein>
<dbReference type="CDD" id="cd07724">
    <property type="entry name" value="POD-like_MBL-fold"/>
    <property type="match status" value="1"/>
</dbReference>
<evidence type="ECO:0000313" key="4">
    <source>
        <dbReference type="Proteomes" id="UP001222770"/>
    </source>
</evidence>
<gene>
    <name evidence="3" type="ORF">POM99_19860</name>
</gene>
<comment type="caution">
    <text evidence="3">The sequence shown here is derived from an EMBL/GenBank/DDBJ whole genome shotgun (WGS) entry which is preliminary data.</text>
</comment>
<name>A0ABT6CPI4_9SPHN</name>
<feature type="domain" description="Metallo-beta-lactamase" evidence="2">
    <location>
        <begin position="12"/>
        <end position="180"/>
    </location>
</feature>
<evidence type="ECO:0000256" key="1">
    <source>
        <dbReference type="ARBA" id="ARBA00022723"/>
    </source>
</evidence>
<dbReference type="RefSeq" id="WP_277280430.1">
    <property type="nucleotide sequence ID" value="NZ_JAROCY010000028.1"/>
</dbReference>
<dbReference type="PANTHER" id="PTHR43084">
    <property type="entry name" value="PERSULFIDE DIOXYGENASE ETHE1"/>
    <property type="match status" value="1"/>
</dbReference>
<evidence type="ECO:0000313" key="3">
    <source>
        <dbReference type="EMBL" id="MDF8335468.1"/>
    </source>
</evidence>
<organism evidence="3 4">
    <name type="scientific">Novosphingobium cyanobacteriorum</name>
    <dbReference type="NCBI Taxonomy" id="3024215"/>
    <lineage>
        <taxon>Bacteria</taxon>
        <taxon>Pseudomonadati</taxon>
        <taxon>Pseudomonadota</taxon>
        <taxon>Alphaproteobacteria</taxon>
        <taxon>Sphingomonadales</taxon>
        <taxon>Sphingomonadaceae</taxon>
        <taxon>Novosphingobium</taxon>
    </lineage>
</organism>
<dbReference type="Proteomes" id="UP001222770">
    <property type="component" value="Unassembled WGS sequence"/>
</dbReference>
<keyword evidence="1" id="KW-0479">Metal-binding</keyword>
<dbReference type="EMBL" id="JAROCY010000028">
    <property type="protein sequence ID" value="MDF8335468.1"/>
    <property type="molecule type" value="Genomic_DNA"/>
</dbReference>
<dbReference type="InterPro" id="IPR051682">
    <property type="entry name" value="Mito_Persulfide_Diox"/>
</dbReference>
<dbReference type="SMART" id="SM00849">
    <property type="entry name" value="Lactamase_B"/>
    <property type="match status" value="1"/>
</dbReference>
<sequence length="246" mass="26434">MILRQFLHREPIGISYLFGCGGQAICAVVDPVGAIEPYLRAAEEGGMRIAYVIDTHVHADHVSAGRVLAEATGADCVLGDKADVGFPHRAVTDGEVLPLGNVTAQVLHTPGHTPEHICLLVTDHTRTEEPWFVLTGHTLMVGDMGRTELATSAEDGARNLFRSAARLRELPDHVEVLAGAYAGSVCGRRLSGKPWSTIGFEKRHNAAFAITDEDEFVREMLIEIPPPPPEAARLRAINGGLAVPAE</sequence>
<dbReference type="Pfam" id="PF00753">
    <property type="entry name" value="Lactamase_B"/>
    <property type="match status" value="1"/>
</dbReference>
<reference evidence="3 4" key="1">
    <citation type="submission" date="2023-03" db="EMBL/GenBank/DDBJ databases">
        <title>Novosphingobium cyanobacteriorum sp. nov., isolated from a eutrophic reservoir during the Microcystis bloom period.</title>
        <authorList>
            <person name="Kang M."/>
            <person name="Le V."/>
            <person name="Ko S.-R."/>
            <person name="Lee S.-A."/>
            <person name="Ahn C.-Y."/>
        </authorList>
    </citation>
    <scope>NUCLEOTIDE SEQUENCE [LARGE SCALE GENOMIC DNA]</scope>
    <source>
        <strain evidence="3 4">HBC54</strain>
    </source>
</reference>
<dbReference type="InterPro" id="IPR036866">
    <property type="entry name" value="RibonucZ/Hydroxyglut_hydro"/>
</dbReference>
<dbReference type="InterPro" id="IPR044528">
    <property type="entry name" value="POD-like_MBL-fold"/>
</dbReference>
<dbReference type="Gene3D" id="3.60.15.10">
    <property type="entry name" value="Ribonuclease Z/Hydroxyacylglutathione hydrolase-like"/>
    <property type="match status" value="1"/>
</dbReference>
<accession>A0ABT6CPI4</accession>
<dbReference type="InterPro" id="IPR001279">
    <property type="entry name" value="Metallo-B-lactamas"/>
</dbReference>
<evidence type="ECO:0000259" key="2">
    <source>
        <dbReference type="SMART" id="SM00849"/>
    </source>
</evidence>
<proteinExistence type="predicted"/>
<dbReference type="SUPFAM" id="SSF56281">
    <property type="entry name" value="Metallo-hydrolase/oxidoreductase"/>
    <property type="match status" value="1"/>
</dbReference>